<dbReference type="RefSeq" id="WP_311883444.1">
    <property type="nucleotide sequence ID" value="NZ_CP119391.1"/>
</dbReference>
<dbReference type="InterPro" id="IPR017871">
    <property type="entry name" value="ABC_transporter-like_CS"/>
</dbReference>
<dbReference type="InterPro" id="IPR014223">
    <property type="entry name" value="ABC_CydC/D"/>
</dbReference>
<feature type="transmembrane region" description="Helical" evidence="7">
    <location>
        <begin position="255"/>
        <end position="278"/>
    </location>
</feature>
<name>A0ABY9YYL9_9GAMM</name>
<feature type="domain" description="ABC transporter" evidence="8">
    <location>
        <begin position="350"/>
        <end position="572"/>
    </location>
</feature>
<evidence type="ECO:0000259" key="8">
    <source>
        <dbReference type="PROSITE" id="PS50893"/>
    </source>
</evidence>
<dbReference type="InterPro" id="IPR036640">
    <property type="entry name" value="ABC1_TM_sf"/>
</dbReference>
<evidence type="ECO:0000256" key="2">
    <source>
        <dbReference type="ARBA" id="ARBA00022692"/>
    </source>
</evidence>
<keyword evidence="6 7" id="KW-0472">Membrane</keyword>
<comment type="subcellular location">
    <subcellularLocation>
        <location evidence="1">Cell membrane</location>
        <topology evidence="1">Multi-pass membrane protein</topology>
    </subcellularLocation>
</comment>
<sequence length="581" mass="61478">MADPDSLVRTLRPWLGVLARRRRRLWLGGLLMALTLFSALGLFAVSGWFITATGLTGLLFAAGVAATLDVYVPGGLIRLFAVTRTASRYLERLYNHDTVLRLLADLRTRLFATLAGQDSRTLAGRRASDWLNRLTADIDTLDSLYLRLLAPPAVALAVGALLSAGVAYFVPLAGAVLGATLLAGWLWFTLGQARLGMAASRRHVDELEALRGGVMETLQGLAELEAYATLPRRLRRLERLEARLHESQRRLGRRVALGNALQVWLTGTAVAVTLWLAAGAFEAGSISGAVAVMLPMAVLAMGEAFGALPAAFTWLGATRGAAERLNEMAGPTPAAVSEAAEVPATNALTLRLDRVGVRYPGALQPALEDLSLRLAPGARLAVEGASGSGKSTLTALLGRQLAPSAGRITLGGIALDAWPEAELRRRVAVLTQQTELLDDSLAANLRLADPKADDEALWQALGQVSLADWAQALPQGLQTRVGEGGRRISGGQARRVALARLFLCDPALVVLDEPFAGVDRATARALGSALDAWLAERSVVYLVHKADGEASLPGIQQTISLASGRPQRAATIHHGPGGSAQ</sequence>
<evidence type="ECO:0000256" key="4">
    <source>
        <dbReference type="ARBA" id="ARBA00022840"/>
    </source>
</evidence>
<evidence type="ECO:0000313" key="11">
    <source>
        <dbReference type="Proteomes" id="UP001301869"/>
    </source>
</evidence>
<dbReference type="Proteomes" id="UP001301869">
    <property type="component" value="Chromosome"/>
</dbReference>
<keyword evidence="5 7" id="KW-1133">Transmembrane helix</keyword>
<reference evidence="10 11" key="1">
    <citation type="submission" date="2023-03" db="EMBL/GenBank/DDBJ databases">
        <title>Halomonas sp. nov., isolated from Korean tranditional fermented seafood 'Jeotgal'.</title>
        <authorList>
            <person name="Kim B."/>
            <person name="Shin N.-R."/>
        </authorList>
    </citation>
    <scope>NUCLEOTIDE SEQUENCE [LARGE SCALE GENOMIC DNA]</scope>
    <source>
        <strain evidence="10 11">SG2L-4</strain>
    </source>
</reference>
<keyword evidence="4" id="KW-0067">ATP-binding</keyword>
<dbReference type="Gene3D" id="1.20.1560.10">
    <property type="entry name" value="ABC transporter type 1, transmembrane domain"/>
    <property type="match status" value="1"/>
</dbReference>
<dbReference type="SUPFAM" id="SSF90123">
    <property type="entry name" value="ABC transporter transmembrane region"/>
    <property type="match status" value="1"/>
</dbReference>
<feature type="transmembrane region" description="Helical" evidence="7">
    <location>
        <begin position="57"/>
        <end position="81"/>
    </location>
</feature>
<proteinExistence type="predicted"/>
<dbReference type="Pfam" id="PF00005">
    <property type="entry name" value="ABC_tran"/>
    <property type="match status" value="1"/>
</dbReference>
<dbReference type="NCBIfam" id="TIGR02868">
    <property type="entry name" value="CydC"/>
    <property type="match status" value="1"/>
</dbReference>
<organism evidence="10 11">
    <name type="scientific">Halomonas piscis</name>
    <dbReference type="NCBI Taxonomy" id="3031727"/>
    <lineage>
        <taxon>Bacteria</taxon>
        <taxon>Pseudomonadati</taxon>
        <taxon>Pseudomonadota</taxon>
        <taxon>Gammaproteobacteria</taxon>
        <taxon>Oceanospirillales</taxon>
        <taxon>Halomonadaceae</taxon>
        <taxon>Halomonas</taxon>
    </lineage>
</organism>
<accession>A0ABY9YYL9</accession>
<dbReference type="PROSITE" id="PS00211">
    <property type="entry name" value="ABC_TRANSPORTER_1"/>
    <property type="match status" value="1"/>
</dbReference>
<evidence type="ECO:0000313" key="10">
    <source>
        <dbReference type="EMBL" id="WNK19959.1"/>
    </source>
</evidence>
<dbReference type="PROSITE" id="PS50893">
    <property type="entry name" value="ABC_TRANSPORTER_2"/>
    <property type="match status" value="1"/>
</dbReference>
<evidence type="ECO:0000259" key="9">
    <source>
        <dbReference type="PROSITE" id="PS50929"/>
    </source>
</evidence>
<dbReference type="InterPro" id="IPR027417">
    <property type="entry name" value="P-loop_NTPase"/>
</dbReference>
<evidence type="ECO:0000256" key="6">
    <source>
        <dbReference type="ARBA" id="ARBA00023136"/>
    </source>
</evidence>
<dbReference type="Pfam" id="PF00664">
    <property type="entry name" value="ABC_membrane"/>
    <property type="match status" value="1"/>
</dbReference>
<feature type="transmembrane region" description="Helical" evidence="7">
    <location>
        <begin position="25"/>
        <end position="51"/>
    </location>
</feature>
<feature type="transmembrane region" description="Helical" evidence="7">
    <location>
        <begin position="290"/>
        <end position="315"/>
    </location>
</feature>
<evidence type="ECO:0000256" key="3">
    <source>
        <dbReference type="ARBA" id="ARBA00022741"/>
    </source>
</evidence>
<dbReference type="EMBL" id="CP119391">
    <property type="protein sequence ID" value="WNK19959.1"/>
    <property type="molecule type" value="Genomic_DNA"/>
</dbReference>
<dbReference type="InterPro" id="IPR011527">
    <property type="entry name" value="ABC1_TM_dom"/>
</dbReference>
<dbReference type="InterPro" id="IPR039421">
    <property type="entry name" value="Type_1_exporter"/>
</dbReference>
<keyword evidence="3" id="KW-0547">Nucleotide-binding</keyword>
<dbReference type="SMART" id="SM00382">
    <property type="entry name" value="AAA"/>
    <property type="match status" value="1"/>
</dbReference>
<dbReference type="PANTHER" id="PTHR43394">
    <property type="entry name" value="ATP-DEPENDENT PERMEASE MDL1, MITOCHONDRIAL"/>
    <property type="match status" value="1"/>
</dbReference>
<dbReference type="SUPFAM" id="SSF52540">
    <property type="entry name" value="P-loop containing nucleoside triphosphate hydrolases"/>
    <property type="match status" value="1"/>
</dbReference>
<feature type="domain" description="ABC transmembrane type-1" evidence="9">
    <location>
        <begin position="26"/>
        <end position="313"/>
    </location>
</feature>
<keyword evidence="11" id="KW-1185">Reference proteome</keyword>
<evidence type="ECO:0000256" key="7">
    <source>
        <dbReference type="SAM" id="Phobius"/>
    </source>
</evidence>
<protein>
    <submittedName>
        <fullName evidence="10">Thiol reductant ABC exporter subunit CydC</fullName>
    </submittedName>
</protein>
<dbReference type="PROSITE" id="PS50929">
    <property type="entry name" value="ABC_TM1F"/>
    <property type="match status" value="1"/>
</dbReference>
<evidence type="ECO:0000256" key="5">
    <source>
        <dbReference type="ARBA" id="ARBA00022989"/>
    </source>
</evidence>
<dbReference type="InterPro" id="IPR003439">
    <property type="entry name" value="ABC_transporter-like_ATP-bd"/>
</dbReference>
<keyword evidence="2 7" id="KW-0812">Transmembrane</keyword>
<feature type="transmembrane region" description="Helical" evidence="7">
    <location>
        <begin position="144"/>
        <end position="162"/>
    </location>
</feature>
<evidence type="ECO:0000256" key="1">
    <source>
        <dbReference type="ARBA" id="ARBA00004651"/>
    </source>
</evidence>
<dbReference type="Gene3D" id="3.40.50.300">
    <property type="entry name" value="P-loop containing nucleotide triphosphate hydrolases"/>
    <property type="match status" value="1"/>
</dbReference>
<feature type="transmembrane region" description="Helical" evidence="7">
    <location>
        <begin position="168"/>
        <end position="188"/>
    </location>
</feature>
<dbReference type="PANTHER" id="PTHR43394:SF1">
    <property type="entry name" value="ATP-BINDING CASSETTE SUB-FAMILY B MEMBER 10, MITOCHONDRIAL"/>
    <property type="match status" value="1"/>
</dbReference>
<dbReference type="InterPro" id="IPR003593">
    <property type="entry name" value="AAA+_ATPase"/>
</dbReference>
<gene>
    <name evidence="10" type="primary">cydC</name>
    <name evidence="10" type="ORF">P1P91_14210</name>
</gene>